<comment type="caution">
    <text evidence="5">The sequence shown here is derived from an EMBL/GenBank/DDBJ whole genome shotgun (WGS) entry which is preliminary data.</text>
</comment>
<accession>A0A8J2SSJ7</accession>
<dbReference type="Gene3D" id="3.30.70.330">
    <property type="match status" value="1"/>
</dbReference>
<evidence type="ECO:0000256" key="3">
    <source>
        <dbReference type="SAM" id="MobiDB-lite"/>
    </source>
</evidence>
<reference evidence="5" key="1">
    <citation type="submission" date="2021-11" db="EMBL/GenBank/DDBJ databases">
        <authorList>
            <consortium name="Genoscope - CEA"/>
            <person name="William W."/>
        </authorList>
    </citation>
    <scope>NUCLEOTIDE SEQUENCE</scope>
</reference>
<dbReference type="GO" id="GO:0005634">
    <property type="term" value="C:nucleus"/>
    <property type="evidence" value="ECO:0007669"/>
    <property type="project" value="TreeGrafter"/>
</dbReference>
<dbReference type="PANTHER" id="PTHR19965:SF97">
    <property type="entry name" value="RRM DOMAIN-CONTAINING PROTEIN"/>
    <property type="match status" value="1"/>
</dbReference>
<dbReference type="AlphaFoldDB" id="A0A8J2SSJ7"/>
<feature type="region of interest" description="Disordered" evidence="3">
    <location>
        <begin position="139"/>
        <end position="196"/>
    </location>
</feature>
<evidence type="ECO:0000256" key="2">
    <source>
        <dbReference type="PROSITE-ProRule" id="PRU00176"/>
    </source>
</evidence>
<evidence type="ECO:0000256" key="1">
    <source>
        <dbReference type="ARBA" id="ARBA00022884"/>
    </source>
</evidence>
<dbReference type="InterPro" id="IPR035979">
    <property type="entry name" value="RBD_domain_sf"/>
</dbReference>
<feature type="compositionally biased region" description="Basic residues" evidence="3">
    <location>
        <begin position="151"/>
        <end position="172"/>
    </location>
</feature>
<evidence type="ECO:0000313" key="6">
    <source>
        <dbReference type="Proteomes" id="UP000789595"/>
    </source>
</evidence>
<evidence type="ECO:0000259" key="4">
    <source>
        <dbReference type="PROSITE" id="PS50102"/>
    </source>
</evidence>
<gene>
    <name evidence="5" type="ORF">PECAL_5P06260</name>
</gene>
<dbReference type="Proteomes" id="UP000789595">
    <property type="component" value="Unassembled WGS sequence"/>
</dbReference>
<protein>
    <recommendedName>
        <fullName evidence="4">RRM domain-containing protein</fullName>
    </recommendedName>
</protein>
<dbReference type="InterPro" id="IPR051229">
    <property type="entry name" value="ALYREF_mRNA_export"/>
</dbReference>
<feature type="region of interest" description="Disordered" evidence="3">
    <location>
        <begin position="1"/>
        <end position="25"/>
    </location>
</feature>
<name>A0A8J2SSJ7_9STRA</name>
<dbReference type="OrthoDB" id="346839at2759"/>
<feature type="domain" description="RRM" evidence="4">
    <location>
        <begin position="41"/>
        <end position="117"/>
    </location>
</feature>
<dbReference type="InterPro" id="IPR000504">
    <property type="entry name" value="RRM_dom"/>
</dbReference>
<dbReference type="Pfam" id="PF00076">
    <property type="entry name" value="RRM_1"/>
    <property type="match status" value="1"/>
</dbReference>
<keyword evidence="6" id="KW-1185">Reference proteome</keyword>
<organism evidence="5 6">
    <name type="scientific">Pelagomonas calceolata</name>
    <dbReference type="NCBI Taxonomy" id="35677"/>
    <lineage>
        <taxon>Eukaryota</taxon>
        <taxon>Sar</taxon>
        <taxon>Stramenopiles</taxon>
        <taxon>Ochrophyta</taxon>
        <taxon>Pelagophyceae</taxon>
        <taxon>Pelagomonadales</taxon>
        <taxon>Pelagomonadaceae</taxon>
        <taxon>Pelagomonas</taxon>
    </lineage>
</organism>
<sequence>MATDRQKRAKAAAARQKAARSQKVAKKRNILDRLGASTTTKVVTVRGVGPTVSAVEVRDLFASVGAVDRVTSSLGANTSSTTYEVAFRTPSKARAAVAEFDGRALDGRPLRVALKGGTPAAAAARVVVDVAARAARTARPSKPVVVDLGGPRRKKKHQTAVRKPPKSKKSPRRPASASKNRIDQGAAGRLIQAALR</sequence>
<proteinExistence type="predicted"/>
<dbReference type="SMART" id="SM00360">
    <property type="entry name" value="RRM"/>
    <property type="match status" value="1"/>
</dbReference>
<dbReference type="InterPro" id="IPR012677">
    <property type="entry name" value="Nucleotide-bd_a/b_plait_sf"/>
</dbReference>
<keyword evidence="1 2" id="KW-0694">RNA-binding</keyword>
<dbReference type="GO" id="GO:0003729">
    <property type="term" value="F:mRNA binding"/>
    <property type="evidence" value="ECO:0007669"/>
    <property type="project" value="TreeGrafter"/>
</dbReference>
<dbReference type="EMBL" id="CAKKNE010000005">
    <property type="protein sequence ID" value="CAH0376071.1"/>
    <property type="molecule type" value="Genomic_DNA"/>
</dbReference>
<evidence type="ECO:0000313" key="5">
    <source>
        <dbReference type="EMBL" id="CAH0376071.1"/>
    </source>
</evidence>
<dbReference type="PANTHER" id="PTHR19965">
    <property type="entry name" value="RNA AND EXPORT FACTOR BINDING PROTEIN"/>
    <property type="match status" value="1"/>
</dbReference>
<dbReference type="SUPFAM" id="SSF54928">
    <property type="entry name" value="RNA-binding domain, RBD"/>
    <property type="match status" value="1"/>
</dbReference>
<dbReference type="PROSITE" id="PS50102">
    <property type="entry name" value="RRM"/>
    <property type="match status" value="1"/>
</dbReference>